<name>A0ACC2JCS8_9PEZI</name>
<reference evidence="1" key="1">
    <citation type="submission" date="2022-12" db="EMBL/GenBank/DDBJ databases">
        <title>Genome Sequence of Lasiodiplodia mahajangana.</title>
        <authorList>
            <person name="Buettner E."/>
        </authorList>
    </citation>
    <scope>NUCLEOTIDE SEQUENCE</scope>
    <source>
        <strain evidence="1">VT137</strain>
    </source>
</reference>
<protein>
    <submittedName>
        <fullName evidence="1">Uncharacterized protein</fullName>
    </submittedName>
</protein>
<dbReference type="Proteomes" id="UP001153332">
    <property type="component" value="Unassembled WGS sequence"/>
</dbReference>
<accession>A0ACC2JCS8</accession>
<proteinExistence type="predicted"/>
<comment type="caution">
    <text evidence="1">The sequence shown here is derived from an EMBL/GenBank/DDBJ whole genome shotgun (WGS) entry which is preliminary data.</text>
</comment>
<evidence type="ECO:0000313" key="1">
    <source>
        <dbReference type="EMBL" id="KAJ8125008.1"/>
    </source>
</evidence>
<keyword evidence="2" id="KW-1185">Reference proteome</keyword>
<gene>
    <name evidence="1" type="ORF">O1611_g8632</name>
</gene>
<dbReference type="EMBL" id="JAPUUL010002622">
    <property type="protein sequence ID" value="KAJ8125008.1"/>
    <property type="molecule type" value="Genomic_DNA"/>
</dbReference>
<organism evidence="1 2">
    <name type="scientific">Lasiodiplodia mahajangana</name>
    <dbReference type="NCBI Taxonomy" id="1108764"/>
    <lineage>
        <taxon>Eukaryota</taxon>
        <taxon>Fungi</taxon>
        <taxon>Dikarya</taxon>
        <taxon>Ascomycota</taxon>
        <taxon>Pezizomycotina</taxon>
        <taxon>Dothideomycetes</taxon>
        <taxon>Dothideomycetes incertae sedis</taxon>
        <taxon>Botryosphaeriales</taxon>
        <taxon>Botryosphaeriaceae</taxon>
        <taxon>Lasiodiplodia</taxon>
    </lineage>
</organism>
<evidence type="ECO:0000313" key="2">
    <source>
        <dbReference type="Proteomes" id="UP001153332"/>
    </source>
</evidence>
<sequence>MHLRGTALAIFGLAESERIPKRPVINRELYRTSQDEEDEPVHDQDGPEDRDVEDIEPTARERDGDSASSLVPELELWQATDEGPEFLKFEVPVIQWCGDASYQYTSLAQQIPGGRRQTGLHPYQSTDREHRALIDLVEFGIAAKVSVSRLLDVSSTELSSWGGPTLWILDVWAVTAAKGVWSVSMLSIAMQLEGRGDVRAALSAEVLKGSKYGDGVR</sequence>